<evidence type="ECO:0000313" key="1">
    <source>
        <dbReference type="EMBL" id="GBM22309.1"/>
    </source>
</evidence>
<dbReference type="EMBL" id="BGPR01000478">
    <property type="protein sequence ID" value="GBM22309.1"/>
    <property type="molecule type" value="Genomic_DNA"/>
</dbReference>
<proteinExistence type="predicted"/>
<gene>
    <name evidence="1" type="ORF">AVEN_121133_1</name>
</gene>
<protein>
    <submittedName>
        <fullName evidence="1">Uncharacterized protein</fullName>
    </submittedName>
</protein>
<dbReference type="AlphaFoldDB" id="A0A4Y2E1X7"/>
<accession>A0A4Y2E1X7</accession>
<keyword evidence="2" id="KW-1185">Reference proteome</keyword>
<reference evidence="1 2" key="1">
    <citation type="journal article" date="2019" name="Sci. Rep.">
        <title>Orb-weaving spider Araneus ventricosus genome elucidates the spidroin gene catalogue.</title>
        <authorList>
            <person name="Kono N."/>
            <person name="Nakamura H."/>
            <person name="Ohtoshi R."/>
            <person name="Moran D.A.P."/>
            <person name="Shinohara A."/>
            <person name="Yoshida Y."/>
            <person name="Fujiwara M."/>
            <person name="Mori M."/>
            <person name="Tomita M."/>
            <person name="Arakawa K."/>
        </authorList>
    </citation>
    <scope>NUCLEOTIDE SEQUENCE [LARGE SCALE GENOMIC DNA]</scope>
</reference>
<comment type="caution">
    <text evidence="1">The sequence shown here is derived from an EMBL/GenBank/DDBJ whole genome shotgun (WGS) entry which is preliminary data.</text>
</comment>
<evidence type="ECO:0000313" key="2">
    <source>
        <dbReference type="Proteomes" id="UP000499080"/>
    </source>
</evidence>
<dbReference type="Proteomes" id="UP000499080">
    <property type="component" value="Unassembled WGS sequence"/>
</dbReference>
<name>A0A4Y2E1X7_ARAVE</name>
<organism evidence="1 2">
    <name type="scientific">Araneus ventricosus</name>
    <name type="common">Orbweaver spider</name>
    <name type="synonym">Epeira ventricosa</name>
    <dbReference type="NCBI Taxonomy" id="182803"/>
    <lineage>
        <taxon>Eukaryota</taxon>
        <taxon>Metazoa</taxon>
        <taxon>Ecdysozoa</taxon>
        <taxon>Arthropoda</taxon>
        <taxon>Chelicerata</taxon>
        <taxon>Arachnida</taxon>
        <taxon>Araneae</taxon>
        <taxon>Araneomorphae</taxon>
        <taxon>Entelegynae</taxon>
        <taxon>Araneoidea</taxon>
        <taxon>Araneidae</taxon>
        <taxon>Araneus</taxon>
    </lineage>
</organism>
<sequence length="90" mass="9950">MKAKQQVTCYAEPLDLDITSVRSSGYRARTVTDVTLRDSDAPSPLSRFSNCPLFSPAEKGSGREILSVHLGPPEIKICFDTFRNFLLSVT</sequence>